<dbReference type="InterPro" id="IPR025313">
    <property type="entry name" value="SPB4-like_CTE"/>
</dbReference>
<keyword evidence="2 7" id="KW-0378">Hydrolase</keyword>
<evidence type="ECO:0000259" key="12">
    <source>
        <dbReference type="PROSITE" id="PS51195"/>
    </source>
</evidence>
<reference evidence="14" key="2">
    <citation type="submission" date="2025-08" db="UniProtKB">
        <authorList>
            <consortium name="RefSeq"/>
        </authorList>
    </citation>
    <scope>IDENTIFICATION</scope>
    <source>
        <tissue evidence="14">Leaf</tissue>
    </source>
</reference>
<evidence type="ECO:0000259" key="10">
    <source>
        <dbReference type="PROSITE" id="PS51192"/>
    </source>
</evidence>
<dbReference type="SMART" id="SM01178">
    <property type="entry name" value="DUF4217"/>
    <property type="match status" value="1"/>
</dbReference>
<feature type="short sequence motif" description="Q motif" evidence="6">
    <location>
        <begin position="71"/>
        <end position="99"/>
    </location>
</feature>
<comment type="function">
    <text evidence="8">RNA helicase.</text>
</comment>
<dbReference type="SMART" id="SM00490">
    <property type="entry name" value="HELICc"/>
    <property type="match status" value="1"/>
</dbReference>
<feature type="domain" description="DEAD-box RNA helicase Q" evidence="12">
    <location>
        <begin position="71"/>
        <end position="99"/>
    </location>
</feature>
<keyword evidence="1 7" id="KW-0547">Nucleotide-binding</keyword>
<evidence type="ECO:0000256" key="2">
    <source>
        <dbReference type="ARBA" id="ARBA00022801"/>
    </source>
</evidence>
<keyword evidence="4 7" id="KW-0067">ATP-binding</keyword>
<dbReference type="Gene3D" id="3.40.50.300">
    <property type="entry name" value="P-loop containing nucleotide triphosphate hydrolases"/>
    <property type="match status" value="2"/>
</dbReference>
<dbReference type="InterPro" id="IPR014001">
    <property type="entry name" value="Helicase_ATP-bd"/>
</dbReference>
<dbReference type="Proteomes" id="UP000694864">
    <property type="component" value="Chromosome 2"/>
</dbReference>
<comment type="domain">
    <text evidence="8">The Q motif is unique to and characteristic of the DEAD box family of RNA helicases and controls ATP binding and hydrolysis.</text>
</comment>
<protein>
    <recommendedName>
        <fullName evidence="8">ATP-dependent RNA helicase</fullName>
        <ecNumber evidence="8">3.6.4.13</ecNumber>
    </recommendedName>
</protein>
<evidence type="ECO:0000256" key="5">
    <source>
        <dbReference type="ARBA" id="ARBA00022884"/>
    </source>
</evidence>
<name>A0ABM0V032_CAMSA</name>
<reference evidence="13" key="1">
    <citation type="journal article" date="2014" name="Nat. Commun.">
        <title>The emerging biofuel crop Camelina sativa retains a highly undifferentiated hexaploid genome structure.</title>
        <authorList>
            <person name="Kagale S."/>
            <person name="Koh C."/>
            <person name="Nixon J."/>
            <person name="Bollina V."/>
            <person name="Clarke W.E."/>
            <person name="Tuteja R."/>
            <person name="Spillane C."/>
            <person name="Robinson S.J."/>
            <person name="Links M.G."/>
            <person name="Clarke C."/>
            <person name="Higgins E.E."/>
            <person name="Huebert T."/>
            <person name="Sharpe A.G."/>
            <person name="Parkin I.A."/>
        </authorList>
    </citation>
    <scope>NUCLEOTIDE SEQUENCE [LARGE SCALE GENOMIC DNA]</scope>
    <source>
        <strain evidence="13">cv. DH55</strain>
    </source>
</reference>
<dbReference type="InterPro" id="IPR014014">
    <property type="entry name" value="RNA_helicase_DEAD_Q_motif"/>
</dbReference>
<keyword evidence="5 8" id="KW-0694">RNA-binding</keyword>
<dbReference type="InterPro" id="IPR000629">
    <property type="entry name" value="RNA-helicase_DEAD-box_CS"/>
</dbReference>
<feature type="region of interest" description="Disordered" evidence="9">
    <location>
        <begin position="644"/>
        <end position="728"/>
    </location>
</feature>
<feature type="compositionally biased region" description="Acidic residues" evidence="9">
    <location>
        <begin position="678"/>
        <end position="691"/>
    </location>
</feature>
<dbReference type="PROSITE" id="PS00039">
    <property type="entry name" value="DEAD_ATP_HELICASE"/>
    <property type="match status" value="1"/>
</dbReference>
<evidence type="ECO:0000259" key="11">
    <source>
        <dbReference type="PROSITE" id="PS51194"/>
    </source>
</evidence>
<organism evidence="13 14">
    <name type="scientific">Camelina sativa</name>
    <name type="common">False flax</name>
    <name type="synonym">Myagrum sativum</name>
    <dbReference type="NCBI Taxonomy" id="90675"/>
    <lineage>
        <taxon>Eukaryota</taxon>
        <taxon>Viridiplantae</taxon>
        <taxon>Streptophyta</taxon>
        <taxon>Embryophyta</taxon>
        <taxon>Tracheophyta</taxon>
        <taxon>Spermatophyta</taxon>
        <taxon>Magnoliopsida</taxon>
        <taxon>eudicotyledons</taxon>
        <taxon>Gunneridae</taxon>
        <taxon>Pentapetalae</taxon>
        <taxon>rosids</taxon>
        <taxon>malvids</taxon>
        <taxon>Brassicales</taxon>
        <taxon>Brassicaceae</taxon>
        <taxon>Camelineae</taxon>
        <taxon>Camelina</taxon>
    </lineage>
</organism>
<dbReference type="GO" id="GO:0004386">
    <property type="term" value="F:helicase activity"/>
    <property type="evidence" value="ECO:0007669"/>
    <property type="project" value="UniProtKB-KW"/>
</dbReference>
<feature type="domain" description="Helicase ATP-binding" evidence="10">
    <location>
        <begin position="102"/>
        <end position="277"/>
    </location>
</feature>
<feature type="compositionally biased region" description="Basic and acidic residues" evidence="9">
    <location>
        <begin position="712"/>
        <end position="722"/>
    </location>
</feature>
<dbReference type="RefSeq" id="XP_010448814.1">
    <property type="nucleotide sequence ID" value="XM_010450512.2"/>
</dbReference>
<dbReference type="CDD" id="cd17941">
    <property type="entry name" value="DEADc_DDX10"/>
    <property type="match status" value="1"/>
</dbReference>
<dbReference type="InterPro" id="IPR001650">
    <property type="entry name" value="Helicase_C-like"/>
</dbReference>
<keyword evidence="3 7" id="KW-0347">Helicase</keyword>
<evidence type="ECO:0000256" key="3">
    <source>
        <dbReference type="ARBA" id="ARBA00022806"/>
    </source>
</evidence>
<dbReference type="EC" id="3.6.4.13" evidence="8"/>
<dbReference type="Pfam" id="PF00271">
    <property type="entry name" value="Helicase_C"/>
    <property type="match status" value="1"/>
</dbReference>
<dbReference type="CDD" id="cd18787">
    <property type="entry name" value="SF2_C_DEAD"/>
    <property type="match status" value="1"/>
</dbReference>
<feature type="compositionally biased region" description="Basic residues" evidence="9">
    <location>
        <begin position="661"/>
        <end position="674"/>
    </location>
</feature>
<dbReference type="PROSITE" id="PS51195">
    <property type="entry name" value="Q_MOTIF"/>
    <property type="match status" value="1"/>
</dbReference>
<proteinExistence type="inferred from homology"/>
<gene>
    <name evidence="14" type="primary">LOC104731203</name>
</gene>
<dbReference type="InterPro" id="IPR011545">
    <property type="entry name" value="DEAD/DEAH_box_helicase_dom"/>
</dbReference>
<evidence type="ECO:0000256" key="4">
    <source>
        <dbReference type="ARBA" id="ARBA00022840"/>
    </source>
</evidence>
<dbReference type="GeneID" id="104731203"/>
<feature type="compositionally biased region" description="Basic and acidic residues" evidence="9">
    <location>
        <begin position="644"/>
        <end position="660"/>
    </location>
</feature>
<dbReference type="InterPro" id="IPR027417">
    <property type="entry name" value="P-loop_NTPase"/>
</dbReference>
<evidence type="ECO:0000313" key="14">
    <source>
        <dbReference type="RefSeq" id="XP_010448814.1"/>
    </source>
</evidence>
<evidence type="ECO:0000313" key="13">
    <source>
        <dbReference type="Proteomes" id="UP000694864"/>
    </source>
</evidence>
<dbReference type="PROSITE" id="PS51194">
    <property type="entry name" value="HELICASE_CTER"/>
    <property type="match status" value="1"/>
</dbReference>
<evidence type="ECO:0000256" key="1">
    <source>
        <dbReference type="ARBA" id="ARBA00022741"/>
    </source>
</evidence>
<evidence type="ECO:0000256" key="7">
    <source>
        <dbReference type="RuleBase" id="RU000492"/>
    </source>
</evidence>
<dbReference type="PANTHER" id="PTHR24031">
    <property type="entry name" value="RNA HELICASE"/>
    <property type="match status" value="1"/>
</dbReference>
<dbReference type="SUPFAM" id="SSF52540">
    <property type="entry name" value="P-loop containing nucleoside triphosphate hydrolases"/>
    <property type="match status" value="2"/>
</dbReference>
<dbReference type="Pfam" id="PF13959">
    <property type="entry name" value="CTE_SPB4"/>
    <property type="match status" value="1"/>
</dbReference>
<accession>A0ABM0V032</accession>
<dbReference type="Pfam" id="PF00270">
    <property type="entry name" value="DEAD"/>
    <property type="match status" value="1"/>
</dbReference>
<sequence>MGRPKKTRGMKKEMRLNEVEEIKLLNQWIESQKPDSGSNPLSFGPLPKDAKIGKFEDGKNGTVFSRYAGVRKFAQLPISDKTKRGLKEAKYVDMTDVQRAAIPHALCGRDILGAARTGSGKTLAFVIPILEKLHRERWSAEDGVGCIIISPTRELAAQTFNVLNKVGKFHKFSAGLLIGGREGVDVEKEKVNEINILVCAPGRLLQHMDETPNFDCSQLQILILDEADRVLDSAFKGQLDPIISQLPKHRQTLLFSATQTKKVKDLARLSLRDPEYISVHEEAVTATPTSLMQTVMIVPVEKKLDMLWSFIKTHLNSRILVFLSTKKQVKFVYEAFSKLRPGIPLKCLHGKMSQEKRMGVYMQFIEKQSVLFCTDVLARGLDFEKAVDWVVQMDCPEDVASYIHRVGRTARFYTQGKSLLFLTPSEEKMIERLQEARVPVKLIKANNEKLQEVSRLLAALLVKYPDLQGVAQRAFITYLRSIHKRKDKEIFDVSKLSIENFSASLGLPMTPKIRFTNLKTKKKGVFESSIAMEEPENAQECEAPPVVEKDLLGDYLDEEDFALKPHGEGKEVEKSTKEEVLMPGTRVLKNKKLKINLHRPFGSRVVLDEEGNSLAPLASVAGATGTEMALDEEKRKEFYKKVGAEMRKADAEDKKVEREKRREKRMKQKIKRKRGAMEEDEEDDEEEEEEGHDGSGSSEEETGRNRKRAKKIVFDNEEKEGGKINTDSISVAELEEIALKLITQS</sequence>
<evidence type="ECO:0000256" key="9">
    <source>
        <dbReference type="SAM" id="MobiDB-lite"/>
    </source>
</evidence>
<keyword evidence="13" id="KW-1185">Reference proteome</keyword>
<evidence type="ECO:0000256" key="8">
    <source>
        <dbReference type="RuleBase" id="RU365068"/>
    </source>
</evidence>
<feature type="domain" description="Helicase C-terminal" evidence="11">
    <location>
        <begin position="303"/>
        <end position="461"/>
    </location>
</feature>
<comment type="similarity">
    <text evidence="7">Belongs to the DEAD box helicase family.</text>
</comment>
<comment type="catalytic activity">
    <reaction evidence="8">
        <text>ATP + H2O = ADP + phosphate + H(+)</text>
        <dbReference type="Rhea" id="RHEA:13065"/>
        <dbReference type="ChEBI" id="CHEBI:15377"/>
        <dbReference type="ChEBI" id="CHEBI:15378"/>
        <dbReference type="ChEBI" id="CHEBI:30616"/>
        <dbReference type="ChEBI" id="CHEBI:43474"/>
        <dbReference type="ChEBI" id="CHEBI:456216"/>
        <dbReference type="EC" id="3.6.4.13"/>
    </reaction>
</comment>
<evidence type="ECO:0000256" key="6">
    <source>
        <dbReference type="PROSITE-ProRule" id="PRU00552"/>
    </source>
</evidence>
<dbReference type="PROSITE" id="PS51192">
    <property type="entry name" value="HELICASE_ATP_BIND_1"/>
    <property type="match status" value="1"/>
</dbReference>
<dbReference type="SMART" id="SM00487">
    <property type="entry name" value="DEXDc"/>
    <property type="match status" value="1"/>
</dbReference>